<evidence type="ECO:0000313" key="2">
    <source>
        <dbReference type="EMBL" id="EGG23183.1"/>
    </source>
</evidence>
<dbReference type="KEGG" id="dfa:DFA_05315"/>
<dbReference type="Proteomes" id="UP000007797">
    <property type="component" value="Unassembled WGS sequence"/>
</dbReference>
<dbReference type="AlphaFoldDB" id="F4PKW1"/>
<keyword evidence="3" id="KW-1185">Reference proteome</keyword>
<evidence type="ECO:0000256" key="1">
    <source>
        <dbReference type="SAM" id="SignalP"/>
    </source>
</evidence>
<keyword evidence="1" id="KW-0732">Signal</keyword>
<name>F4PKW1_CACFS</name>
<evidence type="ECO:0008006" key="4">
    <source>
        <dbReference type="Google" id="ProtNLM"/>
    </source>
</evidence>
<reference evidence="3" key="1">
    <citation type="journal article" date="2011" name="Genome Res.">
        <title>Phylogeny-wide analysis of social amoeba genomes highlights ancient origins for complex intercellular communication.</title>
        <authorList>
            <person name="Heidel A.J."/>
            <person name="Lawal H.M."/>
            <person name="Felder M."/>
            <person name="Schilde C."/>
            <person name="Helps N.R."/>
            <person name="Tunggal B."/>
            <person name="Rivero F."/>
            <person name="John U."/>
            <person name="Schleicher M."/>
            <person name="Eichinger L."/>
            <person name="Platzer M."/>
            <person name="Noegel A.A."/>
            <person name="Schaap P."/>
            <person name="Gloeckner G."/>
        </authorList>
    </citation>
    <scope>NUCLEOTIDE SEQUENCE [LARGE SCALE GENOMIC DNA]</scope>
    <source>
        <strain evidence="3">SH3</strain>
    </source>
</reference>
<dbReference type="GeneID" id="14875681"/>
<accession>F4PKW1</accession>
<evidence type="ECO:0000313" key="3">
    <source>
        <dbReference type="Proteomes" id="UP000007797"/>
    </source>
</evidence>
<dbReference type="RefSeq" id="XP_004361034.1">
    <property type="nucleotide sequence ID" value="XM_004360977.1"/>
</dbReference>
<sequence>MKFVALFIAIMLAFQFASAGNAFGGQWQLFSQQYGCAQLKVEATPGSTAGNWIFFNPTTPSQIYLNIVVVDSQTWKGSVQGYVDNSPTGIWYAANGTIDNYYSISGASAPDQGQGWDGYEFQMVLLSPCS</sequence>
<gene>
    <name evidence="2" type="ORF">DFA_05315</name>
</gene>
<feature type="chain" id="PRO_5003313158" description="Carbohydrate binding domain-containing protein" evidence="1">
    <location>
        <begin position="20"/>
        <end position="130"/>
    </location>
</feature>
<organism evidence="2 3">
    <name type="scientific">Cavenderia fasciculata</name>
    <name type="common">Slime mold</name>
    <name type="synonym">Dictyostelium fasciculatum</name>
    <dbReference type="NCBI Taxonomy" id="261658"/>
    <lineage>
        <taxon>Eukaryota</taxon>
        <taxon>Amoebozoa</taxon>
        <taxon>Evosea</taxon>
        <taxon>Eumycetozoa</taxon>
        <taxon>Dictyostelia</taxon>
        <taxon>Acytosteliales</taxon>
        <taxon>Cavenderiaceae</taxon>
        <taxon>Cavenderia</taxon>
    </lineage>
</organism>
<proteinExistence type="predicted"/>
<feature type="signal peptide" evidence="1">
    <location>
        <begin position="1"/>
        <end position="19"/>
    </location>
</feature>
<protein>
    <recommendedName>
        <fullName evidence="4">Carbohydrate binding domain-containing protein</fullName>
    </recommendedName>
</protein>
<dbReference type="EMBL" id="GL883008">
    <property type="protein sequence ID" value="EGG23183.1"/>
    <property type="molecule type" value="Genomic_DNA"/>
</dbReference>